<proteinExistence type="predicted"/>
<evidence type="ECO:0000313" key="1">
    <source>
        <dbReference type="EMBL" id="KAK3788628.1"/>
    </source>
</evidence>
<dbReference type="AlphaFoldDB" id="A0AAE1AJ77"/>
<reference evidence="1" key="1">
    <citation type="journal article" date="2023" name="G3 (Bethesda)">
        <title>A reference genome for the long-term kleptoplast-retaining sea slug Elysia crispata morphotype clarki.</title>
        <authorList>
            <person name="Eastman K.E."/>
            <person name="Pendleton A.L."/>
            <person name="Shaikh M.A."/>
            <person name="Suttiyut T."/>
            <person name="Ogas R."/>
            <person name="Tomko P."/>
            <person name="Gavelis G."/>
            <person name="Widhalm J.R."/>
            <person name="Wisecaver J.H."/>
        </authorList>
    </citation>
    <scope>NUCLEOTIDE SEQUENCE</scope>
    <source>
        <strain evidence="1">ECLA1</strain>
    </source>
</reference>
<accession>A0AAE1AJ77</accession>
<sequence>MCETFQPGPVADSSPSGLGLLQVSNLAPRAWQGGALLGERPLWRGVYEHVNIGGRCQHIDTAEGGQLVTIQCRDGRL</sequence>
<organism evidence="1 2">
    <name type="scientific">Elysia crispata</name>
    <name type="common">lettuce slug</name>
    <dbReference type="NCBI Taxonomy" id="231223"/>
    <lineage>
        <taxon>Eukaryota</taxon>
        <taxon>Metazoa</taxon>
        <taxon>Spiralia</taxon>
        <taxon>Lophotrochozoa</taxon>
        <taxon>Mollusca</taxon>
        <taxon>Gastropoda</taxon>
        <taxon>Heterobranchia</taxon>
        <taxon>Euthyneura</taxon>
        <taxon>Panpulmonata</taxon>
        <taxon>Sacoglossa</taxon>
        <taxon>Placobranchoidea</taxon>
        <taxon>Plakobranchidae</taxon>
        <taxon>Elysia</taxon>
    </lineage>
</organism>
<dbReference type="Proteomes" id="UP001283361">
    <property type="component" value="Unassembled WGS sequence"/>
</dbReference>
<evidence type="ECO:0000313" key="2">
    <source>
        <dbReference type="Proteomes" id="UP001283361"/>
    </source>
</evidence>
<keyword evidence="2" id="KW-1185">Reference proteome</keyword>
<comment type="caution">
    <text evidence="1">The sequence shown here is derived from an EMBL/GenBank/DDBJ whole genome shotgun (WGS) entry which is preliminary data.</text>
</comment>
<dbReference type="EMBL" id="JAWDGP010001753">
    <property type="protein sequence ID" value="KAK3788628.1"/>
    <property type="molecule type" value="Genomic_DNA"/>
</dbReference>
<gene>
    <name evidence="1" type="ORF">RRG08_031284</name>
</gene>
<name>A0AAE1AJ77_9GAST</name>
<protein>
    <submittedName>
        <fullName evidence="1">Uncharacterized protein</fullName>
    </submittedName>
</protein>